<evidence type="ECO:0000256" key="2">
    <source>
        <dbReference type="ARBA" id="ARBA00022692"/>
    </source>
</evidence>
<feature type="transmembrane region" description="Helical" evidence="5">
    <location>
        <begin position="21"/>
        <end position="43"/>
    </location>
</feature>
<dbReference type="Proteomes" id="UP000322899">
    <property type="component" value="Unassembled WGS sequence"/>
</dbReference>
<dbReference type="AlphaFoldDB" id="A0A5A8E6Z4"/>
<feature type="transmembrane region" description="Helical" evidence="5">
    <location>
        <begin position="55"/>
        <end position="79"/>
    </location>
</feature>
<feature type="transmembrane region" description="Helical" evidence="5">
    <location>
        <begin position="158"/>
        <end position="177"/>
    </location>
</feature>
<evidence type="ECO:0000313" key="8">
    <source>
        <dbReference type="EMBL" id="KAA0176814.1"/>
    </source>
</evidence>
<evidence type="ECO:0008006" key="12">
    <source>
        <dbReference type="Google" id="ProtNLM"/>
    </source>
</evidence>
<reference evidence="9 10" key="1">
    <citation type="submission" date="2019-07" db="EMBL/GenBank/DDBJ databases">
        <title>Genomes of Cafeteria roenbergensis.</title>
        <authorList>
            <person name="Fischer M.G."/>
            <person name="Hackl T."/>
            <person name="Roman M."/>
        </authorList>
    </citation>
    <scope>NUCLEOTIDE SEQUENCE [LARGE SCALE GENOMIC DNA]</scope>
    <source>
        <strain evidence="6 10">BVI</strain>
        <strain evidence="8 9">E4-10P</strain>
        <strain evidence="7 11">RCC970-E3</strain>
    </source>
</reference>
<dbReference type="EMBL" id="VLTN01000021">
    <property type="protein sequence ID" value="KAA0152392.1"/>
    <property type="molecule type" value="Genomic_DNA"/>
</dbReference>
<dbReference type="InterPro" id="IPR050186">
    <property type="entry name" value="TPT_transporter"/>
</dbReference>
<sequence>MRARAVGRRRSKRLVAAPPSPFAQALQLAAPAAYILFAIAAVAGNKVFLSGSSGINAPFFLMTCQAVVALACSAAFFATGATWSGRPLIDPPSWQALRRALPLGASAVLNTGLGLTALRSMPVPLYGAVRRSGVVVTLAMETLTGQAPAAALSTRTRVATAVASVLVVVGAAAAAVAQGVRDVPLLGLALTLTSNVVTAVNGSLVSALSVGLLDASPTASRAGPDLKQKRRLAPFTLMFYNAAVMAPLSLLIALATGELAVLRTMQWSGATVAYLLLSSVLGICVTVCAFWTTEAFSPLASAIAGNIKDVPLLFMPWSDFTPTLLGYAGVALNLGGSSLFVLARSG</sequence>
<dbReference type="Proteomes" id="UP000323011">
    <property type="component" value="Unassembled WGS sequence"/>
</dbReference>
<comment type="caution">
    <text evidence="7">The sequence shown here is derived from an EMBL/GenBank/DDBJ whole genome shotgun (WGS) entry which is preliminary data.</text>
</comment>
<evidence type="ECO:0000313" key="10">
    <source>
        <dbReference type="Proteomes" id="UP000323011"/>
    </source>
</evidence>
<evidence type="ECO:0000313" key="6">
    <source>
        <dbReference type="EMBL" id="KAA0152392.1"/>
    </source>
</evidence>
<evidence type="ECO:0000256" key="4">
    <source>
        <dbReference type="ARBA" id="ARBA00023136"/>
    </source>
</evidence>
<keyword evidence="2 5" id="KW-0812">Transmembrane</keyword>
<keyword evidence="10" id="KW-1185">Reference proteome</keyword>
<proteinExistence type="predicted"/>
<comment type="subcellular location">
    <subcellularLocation>
        <location evidence="1">Membrane</location>
        <topology evidence="1">Multi-pass membrane protein</topology>
    </subcellularLocation>
</comment>
<dbReference type="PANTHER" id="PTHR11132">
    <property type="entry name" value="SOLUTE CARRIER FAMILY 35"/>
    <property type="match status" value="1"/>
</dbReference>
<evidence type="ECO:0000313" key="9">
    <source>
        <dbReference type="Proteomes" id="UP000322899"/>
    </source>
</evidence>
<feature type="transmembrane region" description="Helical" evidence="5">
    <location>
        <begin position="232"/>
        <end position="255"/>
    </location>
</feature>
<feature type="transmembrane region" description="Helical" evidence="5">
    <location>
        <begin position="324"/>
        <end position="343"/>
    </location>
</feature>
<feature type="transmembrane region" description="Helical" evidence="5">
    <location>
        <begin position="267"/>
        <end position="292"/>
    </location>
</feature>
<name>A0A5A8E6Z4_CAFRO</name>
<dbReference type="Proteomes" id="UP000324907">
    <property type="component" value="Unassembled WGS sequence"/>
</dbReference>
<evidence type="ECO:0000313" key="11">
    <source>
        <dbReference type="Proteomes" id="UP000324907"/>
    </source>
</evidence>
<dbReference type="EMBL" id="VLTO01000006">
    <property type="protein sequence ID" value="KAA0176814.1"/>
    <property type="molecule type" value="Genomic_DNA"/>
</dbReference>
<protein>
    <recommendedName>
        <fullName evidence="12">Sugar phosphate transporter domain-containing protein</fullName>
    </recommendedName>
</protein>
<evidence type="ECO:0000256" key="1">
    <source>
        <dbReference type="ARBA" id="ARBA00004141"/>
    </source>
</evidence>
<evidence type="ECO:0000256" key="5">
    <source>
        <dbReference type="SAM" id="Phobius"/>
    </source>
</evidence>
<evidence type="ECO:0000256" key="3">
    <source>
        <dbReference type="ARBA" id="ARBA00022989"/>
    </source>
</evidence>
<dbReference type="GO" id="GO:0016020">
    <property type="term" value="C:membrane"/>
    <property type="evidence" value="ECO:0007669"/>
    <property type="project" value="UniProtKB-SubCell"/>
</dbReference>
<gene>
    <name evidence="8" type="ORF">FNF27_01636</name>
    <name evidence="7" type="ORF">FNF28_00554</name>
    <name evidence="6" type="ORF">FNF29_03958</name>
</gene>
<organism evidence="7 11">
    <name type="scientific">Cafeteria roenbergensis</name>
    <name type="common">Marine flagellate</name>
    <dbReference type="NCBI Taxonomy" id="33653"/>
    <lineage>
        <taxon>Eukaryota</taxon>
        <taxon>Sar</taxon>
        <taxon>Stramenopiles</taxon>
        <taxon>Bigyra</taxon>
        <taxon>Opalozoa</taxon>
        <taxon>Bicosoecida</taxon>
        <taxon>Cafeteriaceae</taxon>
        <taxon>Cafeteria</taxon>
    </lineage>
</organism>
<evidence type="ECO:0000313" key="7">
    <source>
        <dbReference type="EMBL" id="KAA0171621.1"/>
    </source>
</evidence>
<accession>A0A5A8E6Z4</accession>
<dbReference type="EMBL" id="VLTL01000005">
    <property type="protein sequence ID" value="KAA0171621.1"/>
    <property type="molecule type" value="Genomic_DNA"/>
</dbReference>
<keyword evidence="4 5" id="KW-0472">Membrane</keyword>
<keyword evidence="3 5" id="KW-1133">Transmembrane helix</keyword>